<name>A0A938YIZ4_9ACTN</name>
<keyword evidence="3" id="KW-1185">Reference proteome</keyword>
<dbReference type="InterPro" id="IPR050471">
    <property type="entry name" value="AB_hydrolase"/>
</dbReference>
<protein>
    <submittedName>
        <fullName evidence="2">Alpha/beta fold hydrolase</fullName>
    </submittedName>
</protein>
<dbReference type="SUPFAM" id="SSF53474">
    <property type="entry name" value="alpha/beta-Hydrolases"/>
    <property type="match status" value="1"/>
</dbReference>
<dbReference type="GO" id="GO:0046503">
    <property type="term" value="P:glycerolipid catabolic process"/>
    <property type="evidence" value="ECO:0007669"/>
    <property type="project" value="TreeGrafter"/>
</dbReference>
<dbReference type="InterPro" id="IPR029058">
    <property type="entry name" value="AB_hydrolase_fold"/>
</dbReference>
<reference evidence="2" key="1">
    <citation type="submission" date="2021-01" db="EMBL/GenBank/DDBJ databases">
        <title>KCTC 19127 draft genome.</title>
        <authorList>
            <person name="An D."/>
        </authorList>
    </citation>
    <scope>NUCLEOTIDE SEQUENCE</scope>
    <source>
        <strain evidence="2">KCTC 19127</strain>
    </source>
</reference>
<evidence type="ECO:0000313" key="2">
    <source>
        <dbReference type="EMBL" id="MBM9475466.1"/>
    </source>
</evidence>
<comment type="caution">
    <text evidence="2">The sequence shown here is derived from an EMBL/GenBank/DDBJ whole genome shotgun (WGS) entry which is preliminary data.</text>
</comment>
<dbReference type="Gene3D" id="3.40.50.1820">
    <property type="entry name" value="alpha/beta hydrolase"/>
    <property type="match status" value="1"/>
</dbReference>
<dbReference type="PANTHER" id="PTHR43433:SF5">
    <property type="entry name" value="AB HYDROLASE-1 DOMAIN-CONTAINING PROTEIN"/>
    <property type="match status" value="1"/>
</dbReference>
<dbReference type="EMBL" id="JAERWL010000005">
    <property type="protein sequence ID" value="MBM9475466.1"/>
    <property type="molecule type" value="Genomic_DNA"/>
</dbReference>
<keyword evidence="2" id="KW-0378">Hydrolase</keyword>
<evidence type="ECO:0000313" key="3">
    <source>
        <dbReference type="Proteomes" id="UP000663801"/>
    </source>
</evidence>
<feature type="domain" description="AB hydrolase-1" evidence="1">
    <location>
        <begin position="36"/>
        <end position="252"/>
    </location>
</feature>
<dbReference type="InterPro" id="IPR000073">
    <property type="entry name" value="AB_hydrolase_1"/>
</dbReference>
<dbReference type="RefSeq" id="WP_205255622.1">
    <property type="nucleotide sequence ID" value="NZ_BAAAPV010000003.1"/>
</dbReference>
<dbReference type="PRINTS" id="PR00111">
    <property type="entry name" value="ABHYDROLASE"/>
</dbReference>
<organism evidence="2 3">
    <name type="scientific">Nakamurella flavida</name>
    <dbReference type="NCBI Taxonomy" id="363630"/>
    <lineage>
        <taxon>Bacteria</taxon>
        <taxon>Bacillati</taxon>
        <taxon>Actinomycetota</taxon>
        <taxon>Actinomycetes</taxon>
        <taxon>Nakamurellales</taxon>
        <taxon>Nakamurellaceae</taxon>
        <taxon>Nakamurella</taxon>
    </lineage>
</organism>
<sequence length="277" mass="28932">MAANPPATAGVPWVPGTATAGDGTPLAFWTAGSGSPVLLIAGQAVDHHSWDLAAPRLVEDHRLVVFDHRGTGASGSGAAPRFSTRDLADDARAVLDAAGVDRAHVVGHSMGGRIAQWLAVDHPERIDRLVLVATTAGDRHGPQRDPAADAALRSGDFAALARLFFPDEWEPEAFARLFSVGGTAVDRGRHFRASRAHDTLTDLAAVRARTLVLHGADDLLTAPGHAQVLADRLPQAHLVVLPEARHGVVLDGGAGLDLVVDFLTARDVSAQGRPAPS</sequence>
<dbReference type="Pfam" id="PF00561">
    <property type="entry name" value="Abhydrolase_1"/>
    <property type="match status" value="1"/>
</dbReference>
<gene>
    <name evidence="2" type="ORF">JL107_03315</name>
</gene>
<proteinExistence type="predicted"/>
<accession>A0A938YIZ4</accession>
<dbReference type="PANTHER" id="PTHR43433">
    <property type="entry name" value="HYDROLASE, ALPHA/BETA FOLD FAMILY PROTEIN"/>
    <property type="match status" value="1"/>
</dbReference>
<evidence type="ECO:0000259" key="1">
    <source>
        <dbReference type="Pfam" id="PF00561"/>
    </source>
</evidence>
<dbReference type="GO" id="GO:0004806">
    <property type="term" value="F:triacylglycerol lipase activity"/>
    <property type="evidence" value="ECO:0007669"/>
    <property type="project" value="TreeGrafter"/>
</dbReference>
<dbReference type="AlphaFoldDB" id="A0A938YIZ4"/>
<dbReference type="Proteomes" id="UP000663801">
    <property type="component" value="Unassembled WGS sequence"/>
</dbReference>